<reference evidence="2" key="1">
    <citation type="submission" date="2019-08" db="EMBL/GenBank/DDBJ databases">
        <title>Complete genome sequence of a mangrove-derived Streptomyces xiamenensis.</title>
        <authorList>
            <person name="Xu J."/>
        </authorList>
    </citation>
    <scope>NUCLEOTIDE SEQUENCE</scope>
    <source>
        <strain evidence="2">318</strain>
    </source>
</reference>
<dbReference type="KEGG" id="sxi:SXIM_20070"/>
<evidence type="ECO:0000313" key="2">
    <source>
        <dbReference type="EMBL" id="AKG43391.1"/>
    </source>
</evidence>
<dbReference type="Proteomes" id="UP000034034">
    <property type="component" value="Chromosome"/>
</dbReference>
<dbReference type="STRING" id="408015.SXIM_20070"/>
<dbReference type="HOGENOM" id="CLU_2208676_0_0_11"/>
<gene>
    <name evidence="2" type="ORF">SXIM_20070</name>
</gene>
<feature type="region of interest" description="Disordered" evidence="1">
    <location>
        <begin position="1"/>
        <end position="48"/>
    </location>
</feature>
<protein>
    <submittedName>
        <fullName evidence="2">Uncharacterized protein</fullName>
    </submittedName>
</protein>
<dbReference type="PATRIC" id="fig|408015.6.peg.2037"/>
<name>A0A0F7CNR9_9ACTN</name>
<dbReference type="EMBL" id="CP009922">
    <property type="protein sequence ID" value="AKG43391.1"/>
    <property type="molecule type" value="Genomic_DNA"/>
</dbReference>
<sequence>MEVQAEAVLPQDDADGQIQQQGRQSAARGEPDGGDGDQQDQGAQQQELVEAVDRQRRVLSSSSPPGPVPAPALAAVGGFLGPRGSRACRDPRDALAILLIRADFTLL</sequence>
<evidence type="ECO:0000256" key="1">
    <source>
        <dbReference type="SAM" id="MobiDB-lite"/>
    </source>
</evidence>
<proteinExistence type="predicted"/>
<feature type="compositionally biased region" description="Low complexity" evidence="1">
    <location>
        <begin position="16"/>
        <end position="28"/>
    </location>
</feature>
<dbReference type="AlphaFoldDB" id="A0A0F7CNR9"/>
<accession>A0A0F7CNR9</accession>
<organism evidence="2 3">
    <name type="scientific">Streptomyces xiamenensis</name>
    <dbReference type="NCBI Taxonomy" id="408015"/>
    <lineage>
        <taxon>Bacteria</taxon>
        <taxon>Bacillati</taxon>
        <taxon>Actinomycetota</taxon>
        <taxon>Actinomycetes</taxon>
        <taxon>Kitasatosporales</taxon>
        <taxon>Streptomycetaceae</taxon>
        <taxon>Streptomyces</taxon>
    </lineage>
</organism>
<evidence type="ECO:0000313" key="3">
    <source>
        <dbReference type="Proteomes" id="UP000034034"/>
    </source>
</evidence>
<keyword evidence="3" id="KW-1185">Reference proteome</keyword>